<dbReference type="AlphaFoldDB" id="A0A2K1R7Z0"/>
<reference evidence="1" key="2">
    <citation type="submission" date="2017-07" db="EMBL/GenBank/DDBJ databases">
        <title>WGS assembly of Populus trichocarpa.</title>
        <authorList>
            <person name="Tuskan G."/>
            <person name="Difazio S."/>
            <person name="Jansson S."/>
            <person name="Bohlmann J."/>
            <person name="Grigoriev I."/>
            <person name="Hellsten U."/>
            <person name="Putnam N."/>
            <person name="Ralph S."/>
            <person name="Rombauts S."/>
            <person name="Salamov A."/>
            <person name="Schein J."/>
            <person name="Sterck L."/>
            <person name="Aerts A."/>
            <person name="Bhalerao R."/>
            <person name="Bhalerao R."/>
            <person name="Blaudez D."/>
            <person name="Boerjan W."/>
            <person name="Brun A."/>
            <person name="Brunner A."/>
            <person name="Busov V."/>
            <person name="Campbell M."/>
            <person name="Carlson J."/>
            <person name="Chalot M."/>
            <person name="Chapman J."/>
            <person name="Chen G."/>
            <person name="Cooper D."/>
            <person name="Coutinho P."/>
            <person name="Couturier J."/>
            <person name="Covert S."/>
            <person name="Cronk Q."/>
            <person name="Cunningham R."/>
            <person name="Davis J."/>
            <person name="Degroeve S."/>
            <person name="Dejardin A."/>
            <person name="Depamphilis C."/>
            <person name="Detter J."/>
            <person name="Dirks B."/>
            <person name="Dubchak I."/>
            <person name="Duplessis S."/>
            <person name="Ehlting J."/>
            <person name="Ellis B."/>
            <person name="Gendler K."/>
            <person name="Goodstein D."/>
            <person name="Gribskov M."/>
            <person name="Grimwood J."/>
            <person name="Groover A."/>
            <person name="Gunter L."/>
            <person name="Hamberger B."/>
            <person name="Heinze B."/>
            <person name="Helariutta Y."/>
            <person name="Henrissat B."/>
            <person name="Holligan D."/>
            <person name="Holt R."/>
            <person name="Huang W."/>
            <person name="Islam-Faridi N."/>
            <person name="Jones S."/>
            <person name="Jones-Rhoades M."/>
            <person name="Jorgensen R."/>
            <person name="Joshi C."/>
            <person name="Kangasjarvi J."/>
            <person name="Karlsson J."/>
            <person name="Kelleher C."/>
            <person name="Kirkpatrick R."/>
            <person name="Kirst M."/>
            <person name="Kohler A."/>
            <person name="Kalluri U."/>
            <person name="Larimer F."/>
            <person name="Leebens-Mack J."/>
            <person name="Leple J."/>
            <person name="Locascio P."/>
            <person name="Lou Y."/>
            <person name="Lucas S."/>
            <person name="Martin F."/>
            <person name="Montanini B."/>
            <person name="Napoli C."/>
            <person name="Nelson D."/>
            <person name="Nelson C."/>
            <person name="Nieminen K."/>
            <person name="Nilsson O."/>
            <person name="Pereda V."/>
            <person name="Peter G."/>
            <person name="Philippe R."/>
            <person name="Pilate G."/>
            <person name="Poliakov A."/>
            <person name="Razumovskaya J."/>
            <person name="Richardson P."/>
            <person name="Rinaldi C."/>
            <person name="Ritland K."/>
            <person name="Rouze P."/>
            <person name="Ryaboy D."/>
            <person name="Schmutz J."/>
            <person name="Schrader J."/>
            <person name="Segerman B."/>
            <person name="Shin H."/>
            <person name="Siddiqui A."/>
            <person name="Sterky F."/>
            <person name="Terry A."/>
            <person name="Tsai C."/>
            <person name="Uberbacher E."/>
            <person name="Unneberg P."/>
            <person name="Vahala J."/>
            <person name="Wall K."/>
            <person name="Wessler S."/>
            <person name="Yang G."/>
            <person name="Yin T."/>
            <person name="Douglas C."/>
            <person name="Marra M."/>
            <person name="Sandberg G."/>
            <person name="Van De Peer Y."/>
            <person name="Rokhsar D."/>
        </authorList>
    </citation>
    <scope>NUCLEOTIDE SEQUENCE</scope>
    <source>
        <strain evidence="1">Nisqually-1</strain>
    </source>
</reference>
<accession>A0A2K1R7Z0</accession>
<dbReference type="InParanoid" id="A0A2K1R7Z0"/>
<dbReference type="EMBL" id="KZ623377">
    <property type="protein sequence ID" value="PNS23394.1"/>
    <property type="molecule type" value="Genomic_DNA"/>
</dbReference>
<gene>
    <name evidence="1" type="ORF">POPTR_T067000</name>
</gene>
<evidence type="ECO:0000313" key="1">
    <source>
        <dbReference type="EMBL" id="PNS23394.1"/>
    </source>
</evidence>
<reference evidence="1" key="1">
    <citation type="journal article" date="2006" name="Science">
        <title>The genome of black cottonwood, Populus trichocarpa (Torr. &amp; Gray).</title>
        <authorList>
            <person name="Tuskan G.A."/>
            <person name="Difazio S."/>
            <person name="Jansson S."/>
            <person name="Bohlmann J."/>
            <person name="Grigoriev I."/>
            <person name="Hellsten U."/>
            <person name="Putnam N."/>
            <person name="Ralph S."/>
            <person name="Rombauts S."/>
            <person name="Salamov A."/>
            <person name="Schein J."/>
            <person name="Sterck L."/>
            <person name="Aerts A."/>
            <person name="Bhalerao R.R."/>
            <person name="Bhalerao R.P."/>
            <person name="Blaudez D."/>
            <person name="Boerjan W."/>
            <person name="Brun A."/>
            <person name="Brunner A."/>
            <person name="Busov V."/>
            <person name="Campbell M."/>
            <person name="Carlson J."/>
            <person name="Chalot M."/>
            <person name="Chapman J."/>
            <person name="Chen G.L."/>
            <person name="Cooper D."/>
            <person name="Coutinho P.M."/>
            <person name="Couturier J."/>
            <person name="Covert S."/>
            <person name="Cronk Q."/>
            <person name="Cunningham R."/>
            <person name="Davis J."/>
            <person name="Degroeve S."/>
            <person name="Dejardin A."/>
            <person name="Depamphilis C."/>
            <person name="Detter J."/>
            <person name="Dirks B."/>
            <person name="Dubchak I."/>
            <person name="Duplessis S."/>
            <person name="Ehlting J."/>
            <person name="Ellis B."/>
            <person name="Gendler K."/>
            <person name="Goodstein D."/>
            <person name="Gribskov M."/>
            <person name="Grimwood J."/>
            <person name="Groover A."/>
            <person name="Gunter L."/>
            <person name="Hamberger B."/>
            <person name="Heinze B."/>
            <person name="Helariutta Y."/>
            <person name="Henrissat B."/>
            <person name="Holligan D."/>
            <person name="Holt R."/>
            <person name="Huang W."/>
            <person name="Islam-Faridi N."/>
            <person name="Jones S."/>
            <person name="Jones-Rhoades M."/>
            <person name="Jorgensen R."/>
            <person name="Joshi C."/>
            <person name="Kangasjarvi J."/>
            <person name="Karlsson J."/>
            <person name="Kelleher C."/>
            <person name="Kirkpatrick R."/>
            <person name="Kirst M."/>
            <person name="Kohler A."/>
            <person name="Kalluri U."/>
            <person name="Larimer F."/>
            <person name="Leebens-Mack J."/>
            <person name="Leple J.C."/>
            <person name="Locascio P."/>
            <person name="Lou Y."/>
            <person name="Lucas S."/>
            <person name="Martin F."/>
            <person name="Montanini B."/>
            <person name="Napoli C."/>
            <person name="Nelson D.R."/>
            <person name="Nelson C."/>
            <person name="Nieminen K."/>
            <person name="Nilsson O."/>
            <person name="Pereda V."/>
            <person name="Peter G."/>
            <person name="Philippe R."/>
            <person name="Pilate G."/>
            <person name="Poliakov A."/>
            <person name="Razumovskaya J."/>
            <person name="Richardson P."/>
            <person name="Rinaldi C."/>
            <person name="Ritland K."/>
            <person name="Rouze P."/>
            <person name="Ryaboy D."/>
            <person name="Schmutz J."/>
            <person name="Schrader J."/>
            <person name="Segerman B."/>
            <person name="Shin H."/>
            <person name="Siddiqui A."/>
            <person name="Sterky F."/>
            <person name="Terry A."/>
            <person name="Tsai C.J."/>
            <person name="Uberbacher E."/>
            <person name="Unneberg P."/>
            <person name="Vahala J."/>
            <person name="Wall K."/>
            <person name="Wessler S."/>
            <person name="Yang G."/>
            <person name="Yin T."/>
            <person name="Douglas C."/>
            <person name="Marra M."/>
            <person name="Sandberg G."/>
            <person name="Van de Peer Y."/>
            <person name="Rokhsar D."/>
        </authorList>
    </citation>
    <scope>NUCLEOTIDE SEQUENCE [LARGE SCALE GENOMIC DNA]</scope>
    <source>
        <strain evidence="1">Nisqually-1</strain>
    </source>
</reference>
<name>A0A2K1R7Z0_POPTR</name>
<sequence>MHNFDCDEDGCSTFGINDSDCNEDGHSTSGVRNAECYEVGNPTSPLVLKSLRGDIVQKKGATCTLLEQRFVDSNTTTCEIMNQVPSIISNEANVDIEVRRGDTGGEYTDQKLGEVIRVGNVPVSASP</sequence>
<organism evidence="1">
    <name type="scientific">Populus trichocarpa</name>
    <name type="common">Western balsam poplar</name>
    <name type="synonym">Populus balsamifera subsp. trichocarpa</name>
    <dbReference type="NCBI Taxonomy" id="3694"/>
    <lineage>
        <taxon>Eukaryota</taxon>
        <taxon>Viridiplantae</taxon>
        <taxon>Streptophyta</taxon>
        <taxon>Embryophyta</taxon>
        <taxon>Tracheophyta</taxon>
        <taxon>Spermatophyta</taxon>
        <taxon>Magnoliopsida</taxon>
        <taxon>eudicotyledons</taxon>
        <taxon>Gunneridae</taxon>
        <taxon>Pentapetalae</taxon>
        <taxon>rosids</taxon>
        <taxon>fabids</taxon>
        <taxon>Malpighiales</taxon>
        <taxon>Salicaceae</taxon>
        <taxon>Saliceae</taxon>
        <taxon>Populus</taxon>
    </lineage>
</organism>
<protein>
    <submittedName>
        <fullName evidence="1">Uncharacterized protein</fullName>
    </submittedName>
</protein>
<proteinExistence type="predicted"/>